<feature type="domain" description="Transcriptional regulatory protein RXT2 N-terminal" evidence="2">
    <location>
        <begin position="39"/>
        <end position="173"/>
    </location>
</feature>
<proteinExistence type="predicted"/>
<evidence type="ECO:0000259" key="2">
    <source>
        <dbReference type="Pfam" id="PF08595"/>
    </source>
</evidence>
<dbReference type="PANTHER" id="PTHR28232:SF1">
    <property type="entry name" value="TRANSCRIPTIONAL REGULATORY PROTEIN RXT2"/>
    <property type="match status" value="1"/>
</dbReference>
<dbReference type="GO" id="GO:0033698">
    <property type="term" value="C:Rpd3L complex"/>
    <property type="evidence" value="ECO:0007669"/>
    <property type="project" value="TreeGrafter"/>
</dbReference>
<dbReference type="Proteomes" id="UP000800235">
    <property type="component" value="Unassembled WGS sequence"/>
</dbReference>
<evidence type="ECO:0000256" key="1">
    <source>
        <dbReference type="SAM" id="MobiDB-lite"/>
    </source>
</evidence>
<feature type="compositionally biased region" description="Polar residues" evidence="1">
    <location>
        <begin position="263"/>
        <end position="272"/>
    </location>
</feature>
<dbReference type="GO" id="GO:0005829">
    <property type="term" value="C:cytosol"/>
    <property type="evidence" value="ECO:0007669"/>
    <property type="project" value="TreeGrafter"/>
</dbReference>
<sequence>MAQQQQQQFMMVEFIEKVKRKNAGRENPYQYDDTTPITSNRGNKLNRNAKFVRQGRLNNTPLFKTKIEHAGYSRNIISVNPPFYTPEGDVIEDDSEIDEDDEPLEENIYKDIKLEELLAPLTSAAELPAHPSLSQPYKDRGLPEMIRKAEEQLHEEQRILWKMKALFTSFRGDAVWAPVGMFHSEVDDMILGTHRMSDSSATFSGDPHVVIPTAGSADLETETRLVGQHLAEDEQMADDITVEGSLVGSVTNGTGDVPVEAESTVNQDTTEQPAEPATNGDVPPIDPPIQPTTNGNSIPIQDTTMMEPNIEDAEDNNSSAPSHRMTTRRQTRQPSRSRSPSPNPSLTSSAQPPIDPFYTFPTSAIPDAQSGVPSNMADGTRFALTSYISKQEEIVRSFRDLHEGLLKAYKMRKDVFDWCKAEGHEGEMSDHEDWVDLEEWGIEKRQFKKGMLEEEADEEEERRGKRVRRVGRGTVKD</sequence>
<name>A0A9P4NN86_9PEZI</name>
<dbReference type="Pfam" id="PF08595">
    <property type="entry name" value="RXT2_N"/>
    <property type="match status" value="1"/>
</dbReference>
<dbReference type="InterPro" id="IPR013904">
    <property type="entry name" value="RXT2_N"/>
</dbReference>
<feature type="region of interest" description="Disordered" evidence="1">
    <location>
        <begin position="449"/>
        <end position="477"/>
    </location>
</feature>
<feature type="region of interest" description="Disordered" evidence="1">
    <location>
        <begin position="246"/>
        <end position="373"/>
    </location>
</feature>
<dbReference type="PANTHER" id="PTHR28232">
    <property type="entry name" value="TRANSCRIPTIONAL REGULATORY PROTEIN RXT2"/>
    <property type="match status" value="1"/>
</dbReference>
<dbReference type="EMBL" id="MU007054">
    <property type="protein sequence ID" value="KAF2428612.1"/>
    <property type="molecule type" value="Genomic_DNA"/>
</dbReference>
<evidence type="ECO:0000313" key="3">
    <source>
        <dbReference type="EMBL" id="KAF2428612.1"/>
    </source>
</evidence>
<accession>A0A9P4NN86</accession>
<gene>
    <name evidence="3" type="ORF">EJ08DRAFT_735572</name>
</gene>
<organism evidence="3 4">
    <name type="scientific">Tothia fuscella</name>
    <dbReference type="NCBI Taxonomy" id="1048955"/>
    <lineage>
        <taxon>Eukaryota</taxon>
        <taxon>Fungi</taxon>
        <taxon>Dikarya</taxon>
        <taxon>Ascomycota</taxon>
        <taxon>Pezizomycotina</taxon>
        <taxon>Dothideomycetes</taxon>
        <taxon>Pleosporomycetidae</taxon>
        <taxon>Venturiales</taxon>
        <taxon>Cylindrosympodiaceae</taxon>
        <taxon>Tothia</taxon>
    </lineage>
</organism>
<comment type="caution">
    <text evidence="3">The sequence shown here is derived from an EMBL/GenBank/DDBJ whole genome shotgun (WGS) entry which is preliminary data.</text>
</comment>
<dbReference type="AlphaFoldDB" id="A0A9P4NN86"/>
<protein>
    <recommendedName>
        <fullName evidence="2">Transcriptional regulatory protein RXT2 N-terminal domain-containing protein</fullName>
    </recommendedName>
</protein>
<evidence type="ECO:0000313" key="4">
    <source>
        <dbReference type="Proteomes" id="UP000800235"/>
    </source>
</evidence>
<dbReference type="OrthoDB" id="441210at2759"/>
<dbReference type="InterPro" id="IPR039602">
    <property type="entry name" value="Rxt2"/>
</dbReference>
<feature type="compositionally biased region" description="Polar residues" evidence="1">
    <location>
        <begin position="291"/>
        <end position="306"/>
    </location>
</feature>
<keyword evidence="4" id="KW-1185">Reference proteome</keyword>
<reference evidence="3" key="1">
    <citation type="journal article" date="2020" name="Stud. Mycol.">
        <title>101 Dothideomycetes genomes: a test case for predicting lifestyles and emergence of pathogens.</title>
        <authorList>
            <person name="Haridas S."/>
            <person name="Albert R."/>
            <person name="Binder M."/>
            <person name="Bloem J."/>
            <person name="Labutti K."/>
            <person name="Salamov A."/>
            <person name="Andreopoulos B."/>
            <person name="Baker S."/>
            <person name="Barry K."/>
            <person name="Bills G."/>
            <person name="Bluhm B."/>
            <person name="Cannon C."/>
            <person name="Castanera R."/>
            <person name="Culley D."/>
            <person name="Daum C."/>
            <person name="Ezra D."/>
            <person name="Gonzalez J."/>
            <person name="Henrissat B."/>
            <person name="Kuo A."/>
            <person name="Liang C."/>
            <person name="Lipzen A."/>
            <person name="Lutzoni F."/>
            <person name="Magnuson J."/>
            <person name="Mondo S."/>
            <person name="Nolan M."/>
            <person name="Ohm R."/>
            <person name="Pangilinan J."/>
            <person name="Park H.-J."/>
            <person name="Ramirez L."/>
            <person name="Alfaro M."/>
            <person name="Sun H."/>
            <person name="Tritt A."/>
            <person name="Yoshinaga Y."/>
            <person name="Zwiers L.-H."/>
            <person name="Turgeon B."/>
            <person name="Goodwin S."/>
            <person name="Spatafora J."/>
            <person name="Crous P."/>
            <person name="Grigoriev I."/>
        </authorList>
    </citation>
    <scope>NUCLEOTIDE SEQUENCE</scope>
    <source>
        <strain evidence="3">CBS 130266</strain>
    </source>
</reference>
<feature type="compositionally biased region" description="Low complexity" evidence="1">
    <location>
        <begin position="332"/>
        <end position="349"/>
    </location>
</feature>